<organism evidence="1 2">
    <name type="scientific">Marinithermus hydrothermalis (strain DSM 14884 / JCM 11576 / T1)</name>
    <dbReference type="NCBI Taxonomy" id="869210"/>
    <lineage>
        <taxon>Bacteria</taxon>
        <taxon>Thermotogati</taxon>
        <taxon>Deinococcota</taxon>
        <taxon>Deinococci</taxon>
        <taxon>Thermales</taxon>
        <taxon>Thermaceae</taxon>
        <taxon>Marinithermus</taxon>
    </lineage>
</organism>
<dbReference type="AlphaFoldDB" id="F2NLN9"/>
<accession>F2NLN9</accession>
<reference evidence="1 2" key="1">
    <citation type="journal article" date="2012" name="Stand. Genomic Sci.">
        <title>Complete genome sequence of the aerobic, heterotroph Marinithermus hydrothermalis type strain (T1(T)) from a deep-sea hydrothermal vent chimney.</title>
        <authorList>
            <person name="Copeland A."/>
            <person name="Gu W."/>
            <person name="Yasawong M."/>
            <person name="Lapidus A."/>
            <person name="Lucas S."/>
            <person name="Deshpande S."/>
            <person name="Pagani I."/>
            <person name="Tapia R."/>
            <person name="Cheng J.F."/>
            <person name="Goodwin L.A."/>
            <person name="Pitluck S."/>
            <person name="Liolios K."/>
            <person name="Ivanova N."/>
            <person name="Mavromatis K."/>
            <person name="Mikhailova N."/>
            <person name="Pati A."/>
            <person name="Chen A."/>
            <person name="Palaniappan K."/>
            <person name="Land M."/>
            <person name="Pan C."/>
            <person name="Brambilla E.M."/>
            <person name="Rohde M."/>
            <person name="Tindall B.J."/>
            <person name="Sikorski J."/>
            <person name="Goker M."/>
            <person name="Detter J.C."/>
            <person name="Bristow J."/>
            <person name="Eisen J.A."/>
            <person name="Markowitz V."/>
            <person name="Hugenholtz P."/>
            <person name="Kyrpides N.C."/>
            <person name="Klenk H.P."/>
            <person name="Woyke T."/>
        </authorList>
    </citation>
    <scope>NUCLEOTIDE SEQUENCE [LARGE SCALE GENOMIC DNA]</scope>
    <source>
        <strain evidence="2">DSM 14884 / JCM 11576 / T1</strain>
    </source>
</reference>
<dbReference type="EMBL" id="CP002630">
    <property type="protein sequence ID" value="AEB10869.1"/>
    <property type="molecule type" value="Genomic_DNA"/>
</dbReference>
<dbReference type="HOGENOM" id="CLU_180625_0_0_0"/>
<protein>
    <submittedName>
        <fullName evidence="1">Uncharacterized protein</fullName>
    </submittedName>
</protein>
<dbReference type="KEGG" id="mhd:Marky_0106"/>
<dbReference type="Proteomes" id="UP000007030">
    <property type="component" value="Chromosome"/>
</dbReference>
<evidence type="ECO:0000313" key="2">
    <source>
        <dbReference type="Proteomes" id="UP000007030"/>
    </source>
</evidence>
<gene>
    <name evidence="1" type="ordered locus">Marky_0106</name>
</gene>
<dbReference type="eggNOG" id="ENOG502ZJII">
    <property type="taxonomic scope" value="Bacteria"/>
</dbReference>
<name>F2NLN9_MARHT</name>
<sequence length="79" mass="9159">MERVNIVHLRMDHLRAASAERKGMYHVAVSCYLACLEQVEALGDHRARRYFAGRLAHCYRVMGFEEKARRYEAIALGAY</sequence>
<evidence type="ECO:0000313" key="1">
    <source>
        <dbReference type="EMBL" id="AEB10869.1"/>
    </source>
</evidence>
<dbReference type="OrthoDB" id="72304at2"/>
<proteinExistence type="predicted"/>
<keyword evidence="2" id="KW-1185">Reference proteome</keyword>
<dbReference type="STRING" id="869210.Marky_0106"/>